<dbReference type="Proteomes" id="UP000242287">
    <property type="component" value="Unassembled WGS sequence"/>
</dbReference>
<evidence type="ECO:0000313" key="6">
    <source>
        <dbReference type="Proteomes" id="UP000242287"/>
    </source>
</evidence>
<dbReference type="Pfam" id="PF00505">
    <property type="entry name" value="HMG_box"/>
    <property type="match status" value="1"/>
</dbReference>
<dbReference type="EMBL" id="KZ301985">
    <property type="protein sequence ID" value="PFH51690.1"/>
    <property type="molecule type" value="Genomic_DNA"/>
</dbReference>
<evidence type="ECO:0000256" key="2">
    <source>
        <dbReference type="PROSITE-ProRule" id="PRU00267"/>
    </source>
</evidence>
<evidence type="ECO:0000259" key="4">
    <source>
        <dbReference type="PROSITE" id="PS50118"/>
    </source>
</evidence>
<dbReference type="PANTHER" id="PTHR48112">
    <property type="entry name" value="HIGH MOBILITY GROUP PROTEIN DSP1"/>
    <property type="match status" value="1"/>
</dbReference>
<organism evidence="5 6">
    <name type="scientific">Amanita thiersii Skay4041</name>
    <dbReference type="NCBI Taxonomy" id="703135"/>
    <lineage>
        <taxon>Eukaryota</taxon>
        <taxon>Fungi</taxon>
        <taxon>Dikarya</taxon>
        <taxon>Basidiomycota</taxon>
        <taxon>Agaricomycotina</taxon>
        <taxon>Agaricomycetes</taxon>
        <taxon>Agaricomycetidae</taxon>
        <taxon>Agaricales</taxon>
        <taxon>Pluteineae</taxon>
        <taxon>Amanitaceae</taxon>
        <taxon>Amanita</taxon>
    </lineage>
</organism>
<dbReference type="AlphaFoldDB" id="A0A2A9NVF0"/>
<dbReference type="InterPro" id="IPR009071">
    <property type="entry name" value="HMG_box_dom"/>
</dbReference>
<dbReference type="SMART" id="SM00398">
    <property type="entry name" value="HMG"/>
    <property type="match status" value="1"/>
</dbReference>
<evidence type="ECO:0000256" key="3">
    <source>
        <dbReference type="SAM" id="MobiDB-lite"/>
    </source>
</evidence>
<keyword evidence="1 2" id="KW-0238">DNA-binding</keyword>
<dbReference type="SUPFAM" id="SSF47095">
    <property type="entry name" value="HMG-box"/>
    <property type="match status" value="1"/>
</dbReference>
<feature type="region of interest" description="Disordered" evidence="3">
    <location>
        <begin position="114"/>
        <end position="159"/>
    </location>
</feature>
<feature type="DNA-binding region" description="HMG box" evidence="2">
    <location>
        <begin position="51"/>
        <end position="117"/>
    </location>
</feature>
<proteinExistence type="predicted"/>
<dbReference type="CDD" id="cd00084">
    <property type="entry name" value="HMG-box_SF"/>
    <property type="match status" value="1"/>
</dbReference>
<dbReference type="InterPro" id="IPR050342">
    <property type="entry name" value="HMGB"/>
</dbReference>
<feature type="compositionally biased region" description="Low complexity" evidence="3">
    <location>
        <begin position="128"/>
        <end position="141"/>
    </location>
</feature>
<dbReference type="GO" id="GO:0006357">
    <property type="term" value="P:regulation of transcription by RNA polymerase II"/>
    <property type="evidence" value="ECO:0007669"/>
    <property type="project" value="TreeGrafter"/>
</dbReference>
<gene>
    <name evidence="5" type="ORF">AMATHDRAFT_58456</name>
</gene>
<reference evidence="5 6" key="1">
    <citation type="submission" date="2014-02" db="EMBL/GenBank/DDBJ databases">
        <title>Transposable element dynamics among asymbiotic and ectomycorrhizal Amanita fungi.</title>
        <authorList>
            <consortium name="DOE Joint Genome Institute"/>
            <person name="Hess J."/>
            <person name="Skrede I."/>
            <person name="Wolfe B."/>
            <person name="LaButti K."/>
            <person name="Ohm R.A."/>
            <person name="Grigoriev I.V."/>
            <person name="Pringle A."/>
        </authorList>
    </citation>
    <scope>NUCLEOTIDE SEQUENCE [LARGE SCALE GENOMIC DNA]</scope>
    <source>
        <strain evidence="5 6">SKay4041</strain>
    </source>
</reference>
<keyword evidence="6" id="KW-1185">Reference proteome</keyword>
<sequence length="203" mass="22644">MSGPPPCYIGVIQFDSEVPDAQRQDVAPFPRSSITCASPQLNAASHPVSEEAKPLNGFMHYRSHHQKKYAMRGIPQKDISKRLGEEWRKMSDEQKEVYSSLARKKQTQYIREYTLPQGRRTTRKRRNNGTSTTKSPNPSSSRRVVKPNEGVTRPNCGMSDPNSIASLAASDMMVAGLLPGTQPVQEIQHQAEQTQLPIVEVSV</sequence>
<dbReference type="InterPro" id="IPR036910">
    <property type="entry name" value="HMG_box_dom_sf"/>
</dbReference>
<accession>A0A2A9NVF0</accession>
<dbReference type="PANTHER" id="PTHR48112:SF22">
    <property type="entry name" value="MITOCHONDRIAL TRANSCRIPTION FACTOR A, ISOFORM B"/>
    <property type="match status" value="1"/>
</dbReference>
<dbReference type="OrthoDB" id="6247875at2759"/>
<feature type="domain" description="HMG box" evidence="4">
    <location>
        <begin position="51"/>
        <end position="117"/>
    </location>
</feature>
<dbReference type="PROSITE" id="PS50118">
    <property type="entry name" value="HMG_BOX_2"/>
    <property type="match status" value="1"/>
</dbReference>
<dbReference type="GO" id="GO:0005634">
    <property type="term" value="C:nucleus"/>
    <property type="evidence" value="ECO:0007669"/>
    <property type="project" value="UniProtKB-UniRule"/>
</dbReference>
<dbReference type="GO" id="GO:0003677">
    <property type="term" value="F:DNA binding"/>
    <property type="evidence" value="ECO:0007669"/>
    <property type="project" value="UniProtKB-UniRule"/>
</dbReference>
<protein>
    <recommendedName>
        <fullName evidence="4">HMG box domain-containing protein</fullName>
    </recommendedName>
</protein>
<dbReference type="Gene3D" id="1.10.30.10">
    <property type="entry name" value="High mobility group box domain"/>
    <property type="match status" value="1"/>
</dbReference>
<keyword evidence="2" id="KW-0539">Nucleus</keyword>
<evidence type="ECO:0000256" key="1">
    <source>
        <dbReference type="ARBA" id="ARBA00023125"/>
    </source>
</evidence>
<evidence type="ECO:0000313" key="5">
    <source>
        <dbReference type="EMBL" id="PFH51690.1"/>
    </source>
</evidence>
<name>A0A2A9NVF0_9AGAR</name>